<dbReference type="InterPro" id="IPR050267">
    <property type="entry name" value="Anti-sigma-factor_SerPK"/>
</dbReference>
<accession>A0A8J3TT05</accession>
<dbReference type="Gene3D" id="3.30.565.10">
    <property type="entry name" value="Histidine kinase-like ATPase, C-terminal domain"/>
    <property type="match status" value="1"/>
</dbReference>
<keyword evidence="4" id="KW-1185">Reference proteome</keyword>
<dbReference type="AlphaFoldDB" id="A0A8J3TT05"/>
<protein>
    <recommendedName>
        <fullName evidence="2">Histidine kinase/HSP90-like ATPase domain-containing protein</fullName>
    </recommendedName>
</protein>
<evidence type="ECO:0000259" key="2">
    <source>
        <dbReference type="Pfam" id="PF13581"/>
    </source>
</evidence>
<dbReference type="FunFam" id="3.30.565.10:FF:000028">
    <property type="entry name" value="PAS sensor protein"/>
    <property type="match status" value="1"/>
</dbReference>
<dbReference type="InterPro" id="IPR003594">
    <property type="entry name" value="HATPase_dom"/>
</dbReference>
<keyword evidence="1" id="KW-0808">Transferase</keyword>
<dbReference type="Pfam" id="PF13581">
    <property type="entry name" value="HATPase_c_2"/>
    <property type="match status" value="1"/>
</dbReference>
<name>A0A8J3TT05_9ACTN</name>
<dbReference type="SUPFAM" id="SSF55874">
    <property type="entry name" value="ATPase domain of HSP90 chaperone/DNA topoisomerase II/histidine kinase"/>
    <property type="match status" value="1"/>
</dbReference>
<reference evidence="3 4" key="1">
    <citation type="submission" date="2021-01" db="EMBL/GenBank/DDBJ databases">
        <title>Whole genome shotgun sequence of Planotetraspora mira NBRC 15435.</title>
        <authorList>
            <person name="Komaki H."/>
            <person name="Tamura T."/>
        </authorList>
    </citation>
    <scope>NUCLEOTIDE SEQUENCE [LARGE SCALE GENOMIC DNA]</scope>
    <source>
        <strain evidence="3 4">NBRC 15435</strain>
    </source>
</reference>
<dbReference type="InterPro" id="IPR036890">
    <property type="entry name" value="HATPase_C_sf"/>
</dbReference>
<evidence type="ECO:0000256" key="1">
    <source>
        <dbReference type="ARBA" id="ARBA00022527"/>
    </source>
</evidence>
<sequence length="184" mass="19992">MTQIMTSLHAKAGNPPWRVGTSMCFSPIRGEQHAAARERWTATRRRHRVIMVEGPEVQMSFWPLAANARSVARARRLTRDRLAAWGMEEVADVAELLVSELVTNALCHAHGPVGLTLSTMEGLLRCEVEDAGTVLPSAYCAGHDDEGGRGLCLLDTLACCWGGSRTPTGKVMWFELPAGSPSAH</sequence>
<feature type="domain" description="Histidine kinase/HSP90-like ATPase" evidence="2">
    <location>
        <begin position="65"/>
        <end position="158"/>
    </location>
</feature>
<dbReference type="Proteomes" id="UP000650628">
    <property type="component" value="Unassembled WGS sequence"/>
</dbReference>
<dbReference type="CDD" id="cd16936">
    <property type="entry name" value="HATPase_RsbW-like"/>
    <property type="match status" value="1"/>
</dbReference>
<proteinExistence type="predicted"/>
<gene>
    <name evidence="3" type="ORF">Pmi06nite_42640</name>
</gene>
<keyword evidence="1" id="KW-0418">Kinase</keyword>
<dbReference type="PANTHER" id="PTHR35526:SF3">
    <property type="entry name" value="ANTI-SIGMA-F FACTOR RSBW"/>
    <property type="match status" value="1"/>
</dbReference>
<dbReference type="GO" id="GO:0004674">
    <property type="term" value="F:protein serine/threonine kinase activity"/>
    <property type="evidence" value="ECO:0007669"/>
    <property type="project" value="UniProtKB-KW"/>
</dbReference>
<keyword evidence="1" id="KW-0723">Serine/threonine-protein kinase</keyword>
<comment type="caution">
    <text evidence="3">The sequence shown here is derived from an EMBL/GenBank/DDBJ whole genome shotgun (WGS) entry which is preliminary data.</text>
</comment>
<evidence type="ECO:0000313" key="3">
    <source>
        <dbReference type="EMBL" id="GII30822.1"/>
    </source>
</evidence>
<dbReference type="EMBL" id="BOOO01000020">
    <property type="protein sequence ID" value="GII30822.1"/>
    <property type="molecule type" value="Genomic_DNA"/>
</dbReference>
<organism evidence="3 4">
    <name type="scientific">Planotetraspora mira</name>
    <dbReference type="NCBI Taxonomy" id="58121"/>
    <lineage>
        <taxon>Bacteria</taxon>
        <taxon>Bacillati</taxon>
        <taxon>Actinomycetota</taxon>
        <taxon>Actinomycetes</taxon>
        <taxon>Streptosporangiales</taxon>
        <taxon>Streptosporangiaceae</taxon>
        <taxon>Planotetraspora</taxon>
    </lineage>
</organism>
<dbReference type="PANTHER" id="PTHR35526">
    <property type="entry name" value="ANTI-SIGMA-F FACTOR RSBW-RELATED"/>
    <property type="match status" value="1"/>
</dbReference>
<evidence type="ECO:0000313" key="4">
    <source>
        <dbReference type="Proteomes" id="UP000650628"/>
    </source>
</evidence>